<dbReference type="PROSITE" id="PS51186">
    <property type="entry name" value="GNAT"/>
    <property type="match status" value="1"/>
</dbReference>
<reference evidence="2 3" key="1">
    <citation type="submission" date="2021-10" db="EMBL/GenBank/DDBJ databases">
        <authorList>
            <person name="Criscuolo A."/>
        </authorList>
    </citation>
    <scope>NUCLEOTIDE SEQUENCE [LARGE SCALE GENOMIC DNA]</scope>
    <source>
        <strain evidence="3">CIP 111883</strain>
    </source>
</reference>
<proteinExistence type="predicted"/>
<dbReference type="InterPro" id="IPR016181">
    <property type="entry name" value="Acyl_CoA_acyltransferase"/>
</dbReference>
<dbReference type="Gene3D" id="3.40.630.30">
    <property type="match status" value="1"/>
</dbReference>
<dbReference type="InterPro" id="IPR000182">
    <property type="entry name" value="GNAT_dom"/>
</dbReference>
<dbReference type="Proteomes" id="UP000789833">
    <property type="component" value="Unassembled WGS sequence"/>
</dbReference>
<dbReference type="EMBL" id="CAKJTJ010000011">
    <property type="protein sequence ID" value="CAG9621550.1"/>
    <property type="molecule type" value="Genomic_DNA"/>
</dbReference>
<name>A0ABM8YP19_9BACI</name>
<evidence type="ECO:0000313" key="2">
    <source>
        <dbReference type="EMBL" id="CAG9621550.1"/>
    </source>
</evidence>
<dbReference type="RefSeq" id="WP_230501432.1">
    <property type="nucleotide sequence ID" value="NZ_CAKJTJ010000011.1"/>
</dbReference>
<comment type="caution">
    <text evidence="2">The sequence shown here is derived from an EMBL/GenBank/DDBJ whole genome shotgun (WGS) entry which is preliminary data.</text>
</comment>
<evidence type="ECO:0000259" key="1">
    <source>
        <dbReference type="PROSITE" id="PS51186"/>
    </source>
</evidence>
<sequence>MTIIWKEIKDENSLVLEEIFKFYDNAFPIEVREPHDIFYKSIQYGRQNNLNNFRCLVGFEGKTIVSFATGHYLANVNAGFIVYIVTNPHLKSRGLGSKTLKKMEELFIEDAKLAGNTTLSEIYLETEKEEMLHTEQEKADSLRRNAFFNRNGYLLCEDVTYYQPPLNGEDQIIPLNLFVRNISPSEQGMDSVIKAIYQEKYLSVNQIDERLLNKCLVMMGIAGDLR</sequence>
<gene>
    <name evidence="2" type="ORF">BACCIP111883_02323</name>
</gene>
<dbReference type="SUPFAM" id="SSF55729">
    <property type="entry name" value="Acyl-CoA N-acyltransferases (Nat)"/>
    <property type="match status" value="1"/>
</dbReference>
<keyword evidence="3" id="KW-1185">Reference proteome</keyword>
<accession>A0ABM8YP19</accession>
<protein>
    <recommendedName>
        <fullName evidence="1">N-acetyltransferase domain-containing protein</fullName>
    </recommendedName>
</protein>
<organism evidence="2 3">
    <name type="scientific">Sutcliffiella rhizosphaerae</name>
    <dbReference type="NCBI Taxonomy" id="2880967"/>
    <lineage>
        <taxon>Bacteria</taxon>
        <taxon>Bacillati</taxon>
        <taxon>Bacillota</taxon>
        <taxon>Bacilli</taxon>
        <taxon>Bacillales</taxon>
        <taxon>Bacillaceae</taxon>
        <taxon>Sutcliffiella</taxon>
    </lineage>
</organism>
<dbReference type="Pfam" id="PF00583">
    <property type="entry name" value="Acetyltransf_1"/>
    <property type="match status" value="1"/>
</dbReference>
<evidence type="ECO:0000313" key="3">
    <source>
        <dbReference type="Proteomes" id="UP000789833"/>
    </source>
</evidence>
<feature type="domain" description="N-acetyltransferase" evidence="1">
    <location>
        <begin position="6"/>
        <end position="180"/>
    </location>
</feature>